<evidence type="ECO:0000313" key="3">
    <source>
        <dbReference type="Proteomes" id="UP000299102"/>
    </source>
</evidence>
<name>A0A4C1WGD6_EUMVA</name>
<keyword evidence="1" id="KW-0472">Membrane</keyword>
<keyword evidence="3" id="KW-1185">Reference proteome</keyword>
<gene>
    <name evidence="2" type="ORF">EVAR_42824_1</name>
</gene>
<organism evidence="2 3">
    <name type="scientific">Eumeta variegata</name>
    <name type="common">Bagworm moth</name>
    <name type="synonym">Eumeta japonica</name>
    <dbReference type="NCBI Taxonomy" id="151549"/>
    <lineage>
        <taxon>Eukaryota</taxon>
        <taxon>Metazoa</taxon>
        <taxon>Ecdysozoa</taxon>
        <taxon>Arthropoda</taxon>
        <taxon>Hexapoda</taxon>
        <taxon>Insecta</taxon>
        <taxon>Pterygota</taxon>
        <taxon>Neoptera</taxon>
        <taxon>Endopterygota</taxon>
        <taxon>Lepidoptera</taxon>
        <taxon>Glossata</taxon>
        <taxon>Ditrysia</taxon>
        <taxon>Tineoidea</taxon>
        <taxon>Psychidae</taxon>
        <taxon>Oiketicinae</taxon>
        <taxon>Eumeta</taxon>
    </lineage>
</organism>
<dbReference type="EMBL" id="BGZK01000559">
    <property type="protein sequence ID" value="GBP50143.1"/>
    <property type="molecule type" value="Genomic_DNA"/>
</dbReference>
<keyword evidence="1" id="KW-1133">Transmembrane helix</keyword>
<feature type="transmembrane region" description="Helical" evidence="1">
    <location>
        <begin position="94"/>
        <end position="115"/>
    </location>
</feature>
<proteinExistence type="predicted"/>
<sequence>MSPHYEIKIAIAIPFWILMPVQSRGRFPLDRGPTAVSLLIPTLVLIQGDSDFISDRSLTLNFDLNTDSSRPLDFNSDSTWPWPRSKFKSDCQVSILYLVMCPFSILLPVVVLILMKT</sequence>
<dbReference type="Proteomes" id="UP000299102">
    <property type="component" value="Unassembled WGS sequence"/>
</dbReference>
<evidence type="ECO:0000256" key="1">
    <source>
        <dbReference type="SAM" id="Phobius"/>
    </source>
</evidence>
<dbReference type="AlphaFoldDB" id="A0A4C1WGD6"/>
<evidence type="ECO:0000313" key="2">
    <source>
        <dbReference type="EMBL" id="GBP50143.1"/>
    </source>
</evidence>
<keyword evidence="1" id="KW-0812">Transmembrane</keyword>
<protein>
    <submittedName>
        <fullName evidence="2">Uncharacterized protein</fullName>
    </submittedName>
</protein>
<comment type="caution">
    <text evidence="2">The sequence shown here is derived from an EMBL/GenBank/DDBJ whole genome shotgun (WGS) entry which is preliminary data.</text>
</comment>
<accession>A0A4C1WGD6</accession>
<reference evidence="2 3" key="1">
    <citation type="journal article" date="2019" name="Commun. Biol.">
        <title>The bagworm genome reveals a unique fibroin gene that provides high tensile strength.</title>
        <authorList>
            <person name="Kono N."/>
            <person name="Nakamura H."/>
            <person name="Ohtoshi R."/>
            <person name="Tomita M."/>
            <person name="Numata K."/>
            <person name="Arakawa K."/>
        </authorList>
    </citation>
    <scope>NUCLEOTIDE SEQUENCE [LARGE SCALE GENOMIC DNA]</scope>
</reference>